<name>A0A314UCM6_PRUYE</name>
<dbReference type="EMBL" id="PJQY01003784">
    <property type="protein sequence ID" value="PQM34612.1"/>
    <property type="molecule type" value="Genomic_DNA"/>
</dbReference>
<proteinExistence type="predicted"/>
<evidence type="ECO:0000313" key="1">
    <source>
        <dbReference type="EMBL" id="PQM34612.1"/>
    </source>
</evidence>
<dbReference type="Proteomes" id="UP000250321">
    <property type="component" value="Unassembled WGS sequence"/>
</dbReference>
<sequence length="96" mass="10268">MIVAVEVEVGVLVPVLEASGCGGYGSGVGEKGGDSEVGLDGGYESVFIDIGKRDRGREKEKEEVMGGDEKTNPTALKTLTKYLNHNVINHEEEVFQ</sequence>
<dbReference type="AlphaFoldDB" id="A0A314UCM6"/>
<comment type="caution">
    <text evidence="1">The sequence shown here is derived from an EMBL/GenBank/DDBJ whole genome shotgun (WGS) entry which is preliminary data.</text>
</comment>
<organism evidence="1 2">
    <name type="scientific">Prunus yedoensis var. nudiflora</name>
    <dbReference type="NCBI Taxonomy" id="2094558"/>
    <lineage>
        <taxon>Eukaryota</taxon>
        <taxon>Viridiplantae</taxon>
        <taxon>Streptophyta</taxon>
        <taxon>Embryophyta</taxon>
        <taxon>Tracheophyta</taxon>
        <taxon>Spermatophyta</taxon>
        <taxon>Magnoliopsida</taxon>
        <taxon>eudicotyledons</taxon>
        <taxon>Gunneridae</taxon>
        <taxon>Pentapetalae</taxon>
        <taxon>rosids</taxon>
        <taxon>fabids</taxon>
        <taxon>Rosales</taxon>
        <taxon>Rosaceae</taxon>
        <taxon>Amygdaloideae</taxon>
        <taxon>Amygdaleae</taxon>
        <taxon>Prunus</taxon>
    </lineage>
</organism>
<accession>A0A314UCM6</accession>
<reference evidence="1 2" key="1">
    <citation type="submission" date="2018-02" db="EMBL/GenBank/DDBJ databases">
        <title>Draft genome of wild Prunus yedoensis var. nudiflora.</title>
        <authorList>
            <person name="Baek S."/>
            <person name="Kim J.-H."/>
            <person name="Choi K."/>
            <person name="Kim G.-B."/>
            <person name="Cho A."/>
            <person name="Jang H."/>
            <person name="Shin C.-H."/>
            <person name="Yu H.-J."/>
            <person name="Mun J.-H."/>
        </authorList>
    </citation>
    <scope>NUCLEOTIDE SEQUENCE [LARGE SCALE GENOMIC DNA]</scope>
    <source>
        <strain evidence="2">cv. Jeju island</strain>
        <tissue evidence="1">Leaf</tissue>
    </source>
</reference>
<keyword evidence="2" id="KW-1185">Reference proteome</keyword>
<protein>
    <submittedName>
        <fullName evidence="1">Uncharacterized protein</fullName>
    </submittedName>
</protein>
<gene>
    <name evidence="1" type="ORF">Pyn_00569</name>
</gene>
<evidence type="ECO:0000313" key="2">
    <source>
        <dbReference type="Proteomes" id="UP000250321"/>
    </source>
</evidence>